<dbReference type="Proteomes" id="UP000229098">
    <property type="component" value="Unassembled WGS sequence"/>
</dbReference>
<feature type="signal peptide" evidence="1">
    <location>
        <begin position="1"/>
        <end position="20"/>
    </location>
</feature>
<accession>A0A2M8KXV3</accession>
<dbReference type="AlphaFoldDB" id="A0A2M8KXV3"/>
<evidence type="ECO:0000313" key="2">
    <source>
        <dbReference type="EMBL" id="PJE64765.1"/>
    </source>
</evidence>
<evidence type="ECO:0000256" key="1">
    <source>
        <dbReference type="SAM" id="SignalP"/>
    </source>
</evidence>
<keyword evidence="1" id="KW-0732">Signal</keyword>
<gene>
    <name evidence="2" type="ORF">COU90_00650</name>
</gene>
<proteinExistence type="predicted"/>
<reference evidence="3" key="1">
    <citation type="submission" date="2017-09" db="EMBL/GenBank/DDBJ databases">
        <title>Depth-based differentiation of microbial function through sediment-hosted aquifers and enrichment of novel symbionts in the deep terrestrial subsurface.</title>
        <authorList>
            <person name="Probst A.J."/>
            <person name="Ladd B."/>
            <person name="Jarett J.K."/>
            <person name="Geller-Mcgrath D.E."/>
            <person name="Sieber C.M.K."/>
            <person name="Emerson J.B."/>
            <person name="Anantharaman K."/>
            <person name="Thomas B.C."/>
            <person name="Malmstrom R."/>
            <person name="Stieglmeier M."/>
            <person name="Klingl A."/>
            <person name="Woyke T."/>
            <person name="Ryan C.M."/>
            <person name="Banfield J.F."/>
        </authorList>
    </citation>
    <scope>NUCLEOTIDE SEQUENCE [LARGE SCALE GENOMIC DNA]</scope>
</reference>
<evidence type="ECO:0000313" key="3">
    <source>
        <dbReference type="Proteomes" id="UP000229098"/>
    </source>
</evidence>
<dbReference type="EMBL" id="PFEF01000003">
    <property type="protein sequence ID" value="PJE64765.1"/>
    <property type="molecule type" value="Genomic_DNA"/>
</dbReference>
<protein>
    <submittedName>
        <fullName evidence="2">Uncharacterized protein</fullName>
    </submittedName>
</protein>
<sequence length="504" mass="55113">MKYMLFFAFAVSVVMGWGGAFTNAQSSAACHHKTSFLDTEEDFAPVVHMFSQVQELLITILCNTDQTVEVIIAGESTTPVAVWEKAFILTERASVDEENVKEWEEITLTGEKDDKDSEWITGRAAGDIPADMIREGVNYLAVYACSWFGGEWKCGCTDTSCTGNNYILQSFGLDNRTDERAHPLEFGMDPDGRDAPLPIRTGRVVSKLLYRGPSDQKHIIRTYDVGEPFTLTRTVSRSSFTGMVASLEWRSSADSCLLTARSAFEDEYTWLSEPNLVKNPPPDFIPVPYRPFNDTTFVFSALPGSGHAHVLLPMREVYTTSDTARELVALDAVPTVYTIRCADESASLTGVSEQIAVTLDLAGVVLEPDRENLQRRGYYIIERLGGSGVPRVDIKTAVSGGSVLSVPAPCAGCTSFVRTTQVFSDTTGTIACRENGLCTFFTLYTALNADRCSLNEGADLGTHAWVEEVVISDSSSGTKEKDAVVVCEDEGGLTAMDVVRGEER</sequence>
<comment type="caution">
    <text evidence="2">The sequence shown here is derived from an EMBL/GenBank/DDBJ whole genome shotgun (WGS) entry which is preliminary data.</text>
</comment>
<name>A0A2M8KXV3_9BACT</name>
<dbReference type="PROSITE" id="PS51257">
    <property type="entry name" value="PROKAR_LIPOPROTEIN"/>
    <property type="match status" value="1"/>
</dbReference>
<organism evidence="2 3">
    <name type="scientific">Candidatus Ryanbacteria bacterium CG10_big_fil_rev_8_21_14_0_10_43_42</name>
    <dbReference type="NCBI Taxonomy" id="1974864"/>
    <lineage>
        <taxon>Bacteria</taxon>
        <taxon>Candidatus Ryaniibacteriota</taxon>
    </lineage>
</organism>
<feature type="chain" id="PRO_5014637371" evidence="1">
    <location>
        <begin position="21"/>
        <end position="504"/>
    </location>
</feature>